<dbReference type="Gene3D" id="3.40.50.80">
    <property type="entry name" value="Nucleotide-binding domain of ferredoxin-NADP reductase (FNR) module"/>
    <property type="match status" value="1"/>
</dbReference>
<dbReference type="SFLD" id="SFLDS00052">
    <property type="entry name" value="Ferric_Reductase_Domain"/>
    <property type="match status" value="1"/>
</dbReference>
<dbReference type="PROSITE" id="PS50222">
    <property type="entry name" value="EF_HAND_2"/>
    <property type="match status" value="3"/>
</dbReference>
<gene>
    <name evidence="21" type="ORF">PoB_002595000</name>
</gene>
<feature type="domain" description="EF-hand" evidence="19">
    <location>
        <begin position="1032"/>
        <end position="1067"/>
    </location>
</feature>
<evidence type="ECO:0000256" key="1">
    <source>
        <dbReference type="ARBA" id="ARBA00004424"/>
    </source>
</evidence>
<feature type="domain" description="FAD-binding FR-type" evidence="20">
    <location>
        <begin position="1374"/>
        <end position="1479"/>
    </location>
</feature>
<dbReference type="CDD" id="cd00051">
    <property type="entry name" value="EFh"/>
    <property type="match status" value="1"/>
</dbReference>
<dbReference type="GO" id="GO:0042554">
    <property type="term" value="P:superoxide anion generation"/>
    <property type="evidence" value="ECO:0007669"/>
    <property type="project" value="TreeGrafter"/>
</dbReference>
<dbReference type="GO" id="GO:0004601">
    <property type="term" value="F:peroxidase activity"/>
    <property type="evidence" value="ECO:0007669"/>
    <property type="project" value="InterPro"/>
</dbReference>
<evidence type="ECO:0000313" key="22">
    <source>
        <dbReference type="Proteomes" id="UP000735302"/>
    </source>
</evidence>
<dbReference type="GO" id="GO:0009653">
    <property type="term" value="P:anatomical structure morphogenesis"/>
    <property type="evidence" value="ECO:0007669"/>
    <property type="project" value="UniProtKB-ARBA"/>
</dbReference>
<name>A0AAV3ZXQ7_9GAST</name>
<keyword evidence="17" id="KW-0349">Heme</keyword>
<keyword evidence="7" id="KW-0677">Repeat</keyword>
<dbReference type="SUPFAM" id="SSF52343">
    <property type="entry name" value="Ferredoxin reductase-like, C-terminal NADP-linked domain"/>
    <property type="match status" value="1"/>
</dbReference>
<dbReference type="GO" id="GO:0042744">
    <property type="term" value="P:hydrogen peroxide catabolic process"/>
    <property type="evidence" value="ECO:0007669"/>
    <property type="project" value="UniProtKB-KW"/>
</dbReference>
<dbReference type="PANTHER" id="PTHR11972:SF208">
    <property type="entry name" value="DUAL OXIDASE-LIKE PROTEIN"/>
    <property type="match status" value="1"/>
</dbReference>
<feature type="transmembrane region" description="Helical" evidence="18">
    <location>
        <begin position="1236"/>
        <end position="1256"/>
    </location>
</feature>
<evidence type="ECO:0000256" key="6">
    <source>
        <dbReference type="ARBA" id="ARBA00022723"/>
    </source>
</evidence>
<evidence type="ECO:0000256" key="17">
    <source>
        <dbReference type="PIRSR" id="PIRSR619791-2"/>
    </source>
</evidence>
<keyword evidence="9" id="KW-0106">Calcium</keyword>
<keyword evidence="4" id="KW-0285">Flavoprotein</keyword>
<feature type="domain" description="EF-hand" evidence="19">
    <location>
        <begin position="987"/>
        <end position="1022"/>
    </location>
</feature>
<dbReference type="InterPro" id="IPR039261">
    <property type="entry name" value="FNR_nucleotide-bd"/>
</dbReference>
<dbReference type="Pfam" id="PF08030">
    <property type="entry name" value="NAD_binding_6"/>
    <property type="match status" value="1"/>
</dbReference>
<evidence type="ECO:0000256" key="15">
    <source>
        <dbReference type="ARBA" id="ARBA00047455"/>
    </source>
</evidence>
<feature type="transmembrane region" description="Helical" evidence="18">
    <location>
        <begin position="1294"/>
        <end position="1313"/>
    </location>
</feature>
<reference evidence="21 22" key="1">
    <citation type="journal article" date="2021" name="Elife">
        <title>Chloroplast acquisition without the gene transfer in kleptoplastic sea slugs, Plakobranchus ocellatus.</title>
        <authorList>
            <person name="Maeda T."/>
            <person name="Takahashi S."/>
            <person name="Yoshida T."/>
            <person name="Shimamura S."/>
            <person name="Takaki Y."/>
            <person name="Nagai Y."/>
            <person name="Toyoda A."/>
            <person name="Suzuki Y."/>
            <person name="Arimoto A."/>
            <person name="Ishii H."/>
            <person name="Satoh N."/>
            <person name="Nishiyama T."/>
            <person name="Hasebe M."/>
            <person name="Maruyama T."/>
            <person name="Minagawa J."/>
            <person name="Obokata J."/>
            <person name="Shigenobu S."/>
        </authorList>
    </citation>
    <scope>NUCLEOTIDE SEQUENCE [LARGE SCALE GENOMIC DNA]</scope>
</reference>
<dbReference type="SFLD" id="SFLDG01168">
    <property type="entry name" value="Ferric_reductase_subgroup_(FRE"/>
    <property type="match status" value="1"/>
</dbReference>
<comment type="catalytic activity">
    <reaction evidence="15">
        <text>NADH + O2 + H(+) = H2O2 + NAD(+)</text>
        <dbReference type="Rhea" id="RHEA:11264"/>
        <dbReference type="ChEBI" id="CHEBI:15378"/>
        <dbReference type="ChEBI" id="CHEBI:15379"/>
        <dbReference type="ChEBI" id="CHEBI:16240"/>
        <dbReference type="ChEBI" id="CHEBI:57540"/>
        <dbReference type="ChEBI" id="CHEBI:57945"/>
        <dbReference type="EC" id="1.6.3.1"/>
    </reaction>
</comment>
<dbReference type="PROSITE" id="PS50292">
    <property type="entry name" value="PEROXIDASE_3"/>
    <property type="match status" value="1"/>
</dbReference>
<evidence type="ECO:0000256" key="18">
    <source>
        <dbReference type="SAM" id="Phobius"/>
    </source>
</evidence>
<evidence type="ECO:0000256" key="14">
    <source>
        <dbReference type="ARBA" id="ARBA00023324"/>
    </source>
</evidence>
<feature type="transmembrane region" description="Helical" evidence="18">
    <location>
        <begin position="722"/>
        <end position="744"/>
    </location>
</feature>
<dbReference type="Gene3D" id="1.10.238.10">
    <property type="entry name" value="EF-hand"/>
    <property type="match status" value="1"/>
</dbReference>
<dbReference type="Gene3D" id="2.40.30.10">
    <property type="entry name" value="Translation factors"/>
    <property type="match status" value="1"/>
</dbReference>
<dbReference type="InterPro" id="IPR013112">
    <property type="entry name" value="FAD-bd_8"/>
</dbReference>
<dbReference type="InterPro" id="IPR050369">
    <property type="entry name" value="RBOH/FRE"/>
</dbReference>
<keyword evidence="8" id="KW-0274">FAD</keyword>
<comment type="similarity">
    <text evidence="2">In the N-terminal section; belongs to the peroxidase family.</text>
</comment>
<keyword evidence="6 17" id="KW-0479">Metal-binding</keyword>
<evidence type="ECO:0000256" key="11">
    <source>
        <dbReference type="ARBA" id="ARBA00022989"/>
    </source>
</evidence>
<evidence type="ECO:0000256" key="12">
    <source>
        <dbReference type="ARBA" id="ARBA00023002"/>
    </source>
</evidence>
<dbReference type="InterPro" id="IPR011992">
    <property type="entry name" value="EF-hand-dom_pair"/>
</dbReference>
<dbReference type="InterPro" id="IPR037120">
    <property type="entry name" value="Haem_peroxidase_sf_animal"/>
</dbReference>
<evidence type="ECO:0000256" key="8">
    <source>
        <dbReference type="ARBA" id="ARBA00022827"/>
    </source>
</evidence>
<dbReference type="PROSITE" id="PS00018">
    <property type="entry name" value="EF_HAND_1"/>
    <property type="match status" value="1"/>
</dbReference>
<dbReference type="PRINTS" id="PR00457">
    <property type="entry name" value="ANPEROXIDASE"/>
</dbReference>
<keyword evidence="13 18" id="KW-0472">Membrane</keyword>
<dbReference type="InterPro" id="IPR019791">
    <property type="entry name" value="Haem_peroxidase_animal"/>
</dbReference>
<dbReference type="SUPFAM" id="SSF47473">
    <property type="entry name" value="EF-hand"/>
    <property type="match status" value="1"/>
</dbReference>
<dbReference type="GO" id="GO:0042742">
    <property type="term" value="P:defense response to bacterium"/>
    <property type="evidence" value="ECO:0007669"/>
    <property type="project" value="UniProtKB-ARBA"/>
</dbReference>
<dbReference type="CDD" id="cd06186">
    <property type="entry name" value="NOX_Duox_like_FAD_NADP"/>
    <property type="match status" value="1"/>
</dbReference>
<dbReference type="Gene3D" id="1.10.640.10">
    <property type="entry name" value="Haem peroxidase domain superfamily, animal type"/>
    <property type="match status" value="1"/>
</dbReference>
<comment type="subcellular location">
    <subcellularLocation>
        <location evidence="1">Apical cell membrane</location>
        <topology evidence="1">Multi-pass membrane protein</topology>
    </subcellularLocation>
</comment>
<evidence type="ECO:0000256" key="3">
    <source>
        <dbReference type="ARBA" id="ARBA00012698"/>
    </source>
</evidence>
<accession>A0AAV3ZXQ7</accession>
<dbReference type="EMBL" id="BLXT01003003">
    <property type="protein sequence ID" value="GFN99444.1"/>
    <property type="molecule type" value="Genomic_DNA"/>
</dbReference>
<evidence type="ECO:0000256" key="7">
    <source>
        <dbReference type="ARBA" id="ARBA00022737"/>
    </source>
</evidence>
<dbReference type="SUPFAM" id="SSF63380">
    <property type="entry name" value="Riboflavin synthase domain-like"/>
    <property type="match status" value="1"/>
</dbReference>
<evidence type="ECO:0000256" key="9">
    <source>
        <dbReference type="ARBA" id="ARBA00022837"/>
    </source>
</evidence>
<dbReference type="GO" id="GO:0016175">
    <property type="term" value="F:superoxide-generating NAD(P)H oxidase activity"/>
    <property type="evidence" value="ECO:0007669"/>
    <property type="project" value="UniProtKB-ARBA"/>
</dbReference>
<dbReference type="SUPFAM" id="SSF48113">
    <property type="entry name" value="Heme-dependent peroxidases"/>
    <property type="match status" value="1"/>
</dbReference>
<dbReference type="InterPro" id="IPR013130">
    <property type="entry name" value="Fe3_Rdtase_TM_dom"/>
</dbReference>
<dbReference type="PANTHER" id="PTHR11972">
    <property type="entry name" value="NADPH OXIDASE"/>
    <property type="match status" value="1"/>
</dbReference>
<evidence type="ECO:0000256" key="16">
    <source>
        <dbReference type="ARBA" id="ARBA00048762"/>
    </source>
</evidence>
<dbReference type="InterPro" id="IPR017927">
    <property type="entry name" value="FAD-bd_FR_type"/>
</dbReference>
<dbReference type="InterPro" id="IPR010255">
    <property type="entry name" value="Haem_peroxidase_sf"/>
</dbReference>
<dbReference type="GO" id="GO:0016324">
    <property type="term" value="C:apical plasma membrane"/>
    <property type="evidence" value="ECO:0007669"/>
    <property type="project" value="UniProtKB-SubCell"/>
</dbReference>
<feature type="transmembrane region" description="Helical" evidence="18">
    <location>
        <begin position="1151"/>
        <end position="1171"/>
    </location>
</feature>
<dbReference type="GO" id="GO:0016174">
    <property type="term" value="F:NAD(P)H oxidase H2O2-forming activity"/>
    <property type="evidence" value="ECO:0007669"/>
    <property type="project" value="UniProtKB-EC"/>
</dbReference>
<dbReference type="FunFam" id="2.40.30.10:FF:000059">
    <property type="entry name" value="dual oxidase isoform X1"/>
    <property type="match status" value="1"/>
</dbReference>
<dbReference type="InterPro" id="IPR017938">
    <property type="entry name" value="Riboflavin_synthase-like_b-brl"/>
</dbReference>
<dbReference type="PROSITE" id="PS51384">
    <property type="entry name" value="FAD_FR"/>
    <property type="match status" value="1"/>
</dbReference>
<feature type="domain" description="EF-hand" evidence="19">
    <location>
        <begin position="951"/>
        <end position="986"/>
    </location>
</feature>
<evidence type="ECO:0000313" key="21">
    <source>
        <dbReference type="EMBL" id="GFN99444.1"/>
    </source>
</evidence>
<feature type="transmembrane region" description="Helical" evidence="18">
    <location>
        <begin position="1320"/>
        <end position="1341"/>
    </location>
</feature>
<evidence type="ECO:0000256" key="5">
    <source>
        <dbReference type="ARBA" id="ARBA00022692"/>
    </source>
</evidence>
<evidence type="ECO:0000256" key="13">
    <source>
        <dbReference type="ARBA" id="ARBA00023136"/>
    </source>
</evidence>
<evidence type="ECO:0000256" key="10">
    <source>
        <dbReference type="ARBA" id="ARBA00022857"/>
    </source>
</evidence>
<evidence type="ECO:0000259" key="20">
    <source>
        <dbReference type="PROSITE" id="PS51384"/>
    </source>
</evidence>
<keyword evidence="12" id="KW-0560">Oxidoreductase</keyword>
<dbReference type="InterPro" id="IPR018247">
    <property type="entry name" value="EF_Hand_1_Ca_BS"/>
</dbReference>
<dbReference type="Pfam" id="PF03098">
    <property type="entry name" value="An_peroxidase"/>
    <property type="match status" value="1"/>
</dbReference>
<evidence type="ECO:0000259" key="19">
    <source>
        <dbReference type="PROSITE" id="PS50222"/>
    </source>
</evidence>
<keyword evidence="10" id="KW-0521">NADP</keyword>
<dbReference type="InterPro" id="IPR013121">
    <property type="entry name" value="Fe_red_NAD-bd_6"/>
</dbReference>
<keyword evidence="5 18" id="KW-0812">Transmembrane</keyword>
<comment type="caution">
    <text evidence="21">The sequence shown here is derived from an EMBL/GenBank/DDBJ whole genome shotgun (WGS) entry which is preliminary data.</text>
</comment>
<evidence type="ECO:0000256" key="4">
    <source>
        <dbReference type="ARBA" id="ARBA00022630"/>
    </source>
</evidence>
<proteinExistence type="inferred from homology"/>
<dbReference type="Pfam" id="PF08022">
    <property type="entry name" value="FAD_binding_8"/>
    <property type="match status" value="1"/>
</dbReference>
<dbReference type="GO" id="GO:0043020">
    <property type="term" value="C:NADPH oxidase complex"/>
    <property type="evidence" value="ECO:0007669"/>
    <property type="project" value="TreeGrafter"/>
</dbReference>
<dbReference type="SFLD" id="SFLDG01169">
    <property type="entry name" value="NADPH_oxidase_subgroup_(NOX)"/>
    <property type="match status" value="1"/>
</dbReference>
<protein>
    <recommendedName>
        <fullName evidence="3">NAD(P)H oxidase (H2O2-forming)</fullName>
        <ecNumber evidence="3">1.6.3.1</ecNumber>
    </recommendedName>
</protein>
<dbReference type="GO" id="GO:0006979">
    <property type="term" value="P:response to oxidative stress"/>
    <property type="evidence" value="ECO:0007669"/>
    <property type="project" value="InterPro"/>
</dbReference>
<feature type="transmembrane region" description="Helical" evidence="18">
    <location>
        <begin position="1347"/>
        <end position="1366"/>
    </location>
</feature>
<keyword evidence="14" id="KW-0376">Hydrogen peroxide</keyword>
<organism evidence="21 22">
    <name type="scientific">Plakobranchus ocellatus</name>
    <dbReference type="NCBI Taxonomy" id="259542"/>
    <lineage>
        <taxon>Eukaryota</taxon>
        <taxon>Metazoa</taxon>
        <taxon>Spiralia</taxon>
        <taxon>Lophotrochozoa</taxon>
        <taxon>Mollusca</taxon>
        <taxon>Gastropoda</taxon>
        <taxon>Heterobranchia</taxon>
        <taxon>Euthyneura</taxon>
        <taxon>Panpulmonata</taxon>
        <taxon>Sacoglossa</taxon>
        <taxon>Placobranchoidea</taxon>
        <taxon>Plakobranchidae</taxon>
        <taxon>Plakobranchus</taxon>
    </lineage>
</organism>
<feature type="transmembrane region" description="Helical" evidence="18">
    <location>
        <begin position="1191"/>
        <end position="1215"/>
    </location>
</feature>
<dbReference type="Pfam" id="PF01794">
    <property type="entry name" value="Ferric_reduct"/>
    <property type="match status" value="1"/>
</dbReference>
<feature type="transmembrane region" description="Helical" evidence="18">
    <location>
        <begin position="63"/>
        <end position="84"/>
    </location>
</feature>
<evidence type="ECO:0000256" key="2">
    <source>
        <dbReference type="ARBA" id="ARBA00005644"/>
    </source>
</evidence>
<dbReference type="InterPro" id="IPR002048">
    <property type="entry name" value="EF_hand_dom"/>
</dbReference>
<comment type="catalytic activity">
    <reaction evidence="16">
        <text>NADPH + O2 + H(+) = H2O2 + NADP(+)</text>
        <dbReference type="Rhea" id="RHEA:11260"/>
        <dbReference type="ChEBI" id="CHEBI:15378"/>
        <dbReference type="ChEBI" id="CHEBI:15379"/>
        <dbReference type="ChEBI" id="CHEBI:16240"/>
        <dbReference type="ChEBI" id="CHEBI:57783"/>
        <dbReference type="ChEBI" id="CHEBI:58349"/>
        <dbReference type="EC" id="1.6.3.1"/>
    </reaction>
</comment>
<keyword evidence="22" id="KW-1185">Reference proteome</keyword>
<keyword evidence="17" id="KW-0408">Iron</keyword>
<feature type="binding site" description="axial binding residue" evidence="17">
    <location>
        <position position="419"/>
    </location>
    <ligand>
        <name>heme b</name>
        <dbReference type="ChEBI" id="CHEBI:60344"/>
    </ligand>
    <ligandPart>
        <name>Fe</name>
        <dbReference type="ChEBI" id="CHEBI:18248"/>
    </ligandPart>
</feature>
<sequence length="1654" mass="189996">MILKRKVFSEIPPSYPDGGNRNIGLRVKFRLLHHCASTLPHPTTFVLLFILRFEQNKNCLDPCMVVSAMGALAFIFFVFIATSVPRVVGDEHEEFERVPNDGWFNNLLHPDWGAIDTQMLRVSPASYSDGVYEPSGKNRPNPLEISKIAFAGANNQSSVRNRNALMVFFGQQLVEEILDAQRSGCPIEYFNIKVPTDHKYNPDKKDNLEMPFQRARYDQTTGYSPNNPRQQINEISPYIDGTLIYGAGKAVEDAVRSFKDGMLAASSDDIKDSFPISNEDIRLPYANPPAPRDHYFRPVTRFRRYGNPRTHENPFMLTMATVWFRYHNVVAHKLKMKHSDWDDEQLFLSARKLTIAQYQKIVMYDWLPSWLGIDEDGKQFDMSDYPYEGGKKNKYAGYDPHVIPNIATEFQAAAMRFGHTLVPSGVYPRRIDNEKCYIPTRKVKARFSTNTSVDEDDQVDVEGIRLCNAFWVPQETTEAENGIDEIVRGLIYTKSAMEDNVIVTDLREDVFGTLDWSRRDLGALNIQRGRDMGLPGYNDIREAYGLKRRMSWEEINDDGLYPEVIENLKNLYGNTPAPDDLDLFPGGLLETTMNGPGELFQTIVLNQFLRVRHGDRFWFENRQNGIYSDEEIQEIWDTDFFHVLNETTNFYDPAYMPEMTNVFRCGGIEMDPNRTTDQDMRMPNDCQCGDPNFEWPTGEQTTREECTPLKHFDYFESSEADYIITIIAVILSLPITIGAMLLLVRLRHNTLSTKVNQSQNLPTAGEDEFYATEWVGRTGYGLLNSRTVKVQMDSNRHKINVSNLKGQVIRILDLRRRNVEETNDKSRATVTRSENKGQRLLMLSIPGEIDLVLYFQNMEQRDKAHESLKRFFESNQWIYHETTQMDEGVMWREATTIDQRKKVLARFFKSVLSELSGKVERSSVAIDEAEQEALMTKLTRTEFADALGLQANSIFVRNMFVLVDSSGDGFVSFDEFKTYFGILCSGDADKKAEMFFQMFDTSRTGKMSKANYKQMIKSLLELNEETGNKKVDINTMVDKVFKQMGKEAEGYLTLDDFKAIMLSGDAEVWKAATLNLDVGDGDAGAGVRKSVNNRAKSFVANYNKNKAKRVQSLIAVPDVELRSAPRSQPTSKLQIKLQTFTRYIDNHRRQIFWFSLYTLVLAAIFVERAYYYSVEREHGGLRRLAGYGVSITRGAASAQMFTYASLLVTMSRNTLTFFRETFLHRFIPFDNFHDMHIYIAFLGILFTVMHVVGHMINFYHISTQTPGDVVCYFREFYRPTHVLPDFKYWTYETITGLTGVLLLLVLVVMYVFAMPFSRRHLFNAFSITHRLYIVTYILMFLHGSGRLVQPPLWGNFFIGPMVLFLFDKFISVRRNKVLLPVHKAKLLPSGVINLVFKRPLTFDYQSGQWIRIACPTLGKGEYHPFTLTSAPHEEHLSLHIRAVGPWTDNLRRLFESKIGNKQDFPKIYVDGPFGESHQDWYRYPVSVLVGGGIGITPFASILKDIAHRSKNLARVPCQKVYFIWVTRTQRSFEWMTDIIRQVETADTSGFVDVQICITQLKEKFDLRTTMLYICERHFQKVAGLSMFTGLRAKTHFGRPKFSDFFEALKIVHQDVSQIGVFSCGPGAMTRNVNAACVEHNAYTGPSLIHHYENF</sequence>
<dbReference type="SMART" id="SM00054">
    <property type="entry name" value="EFh"/>
    <property type="match status" value="3"/>
</dbReference>
<dbReference type="GO" id="GO:0020037">
    <property type="term" value="F:heme binding"/>
    <property type="evidence" value="ECO:0007669"/>
    <property type="project" value="InterPro"/>
</dbReference>
<dbReference type="Proteomes" id="UP000735302">
    <property type="component" value="Unassembled WGS sequence"/>
</dbReference>
<dbReference type="EC" id="1.6.3.1" evidence="3"/>
<keyword evidence="14" id="KW-0575">Peroxidase</keyword>
<keyword evidence="11 18" id="KW-1133">Transmembrane helix</keyword>
<dbReference type="GO" id="GO:0005509">
    <property type="term" value="F:calcium ion binding"/>
    <property type="evidence" value="ECO:0007669"/>
    <property type="project" value="InterPro"/>
</dbReference>